<feature type="transmembrane region" description="Helical" evidence="6">
    <location>
        <begin position="184"/>
        <end position="207"/>
    </location>
</feature>
<dbReference type="EMBL" id="JACEZT010000004">
    <property type="protein sequence ID" value="MBA5637136.1"/>
    <property type="molecule type" value="Genomic_DNA"/>
</dbReference>
<feature type="transmembrane region" description="Helical" evidence="6">
    <location>
        <begin position="322"/>
        <end position="342"/>
    </location>
</feature>
<keyword evidence="2" id="KW-1003">Cell membrane</keyword>
<keyword evidence="4 6" id="KW-1133">Transmembrane helix</keyword>
<evidence type="ECO:0000313" key="8">
    <source>
        <dbReference type="Proteomes" id="UP000534388"/>
    </source>
</evidence>
<feature type="transmembrane region" description="Helical" evidence="6">
    <location>
        <begin position="255"/>
        <end position="276"/>
    </location>
</feature>
<keyword evidence="3 6" id="KW-0812">Transmembrane</keyword>
<dbReference type="PANTHER" id="PTHR30250">
    <property type="entry name" value="PST FAMILY PREDICTED COLANIC ACID TRANSPORTER"/>
    <property type="match status" value="1"/>
</dbReference>
<dbReference type="PANTHER" id="PTHR30250:SF26">
    <property type="entry name" value="PSMA PROTEIN"/>
    <property type="match status" value="1"/>
</dbReference>
<name>A0A7W2IB63_9BURK</name>
<evidence type="ECO:0000256" key="5">
    <source>
        <dbReference type="ARBA" id="ARBA00023136"/>
    </source>
</evidence>
<feature type="transmembrane region" description="Helical" evidence="6">
    <location>
        <begin position="389"/>
        <end position="406"/>
    </location>
</feature>
<evidence type="ECO:0008006" key="9">
    <source>
        <dbReference type="Google" id="ProtNLM"/>
    </source>
</evidence>
<accession>A0A7W2IB63</accession>
<dbReference type="InterPro" id="IPR050833">
    <property type="entry name" value="Poly_Biosynth_Transport"/>
</dbReference>
<reference evidence="7 8" key="1">
    <citation type="submission" date="2020-07" db="EMBL/GenBank/DDBJ databases">
        <title>Novel species isolated from subtropical streams in China.</title>
        <authorList>
            <person name="Lu H."/>
        </authorList>
    </citation>
    <scope>NUCLEOTIDE SEQUENCE [LARGE SCALE GENOMIC DNA]</scope>
    <source>
        <strain evidence="7 8">LX20W</strain>
    </source>
</reference>
<feature type="transmembrane region" description="Helical" evidence="6">
    <location>
        <begin position="131"/>
        <end position="151"/>
    </location>
</feature>
<evidence type="ECO:0000256" key="3">
    <source>
        <dbReference type="ARBA" id="ARBA00022692"/>
    </source>
</evidence>
<dbReference type="AlphaFoldDB" id="A0A7W2IB63"/>
<evidence type="ECO:0000256" key="6">
    <source>
        <dbReference type="SAM" id="Phobius"/>
    </source>
</evidence>
<evidence type="ECO:0000256" key="4">
    <source>
        <dbReference type="ARBA" id="ARBA00022989"/>
    </source>
</evidence>
<dbReference type="Proteomes" id="UP000534388">
    <property type="component" value="Unassembled WGS sequence"/>
</dbReference>
<gene>
    <name evidence="7" type="ORF">H3H37_08715</name>
</gene>
<feature type="transmembrane region" description="Helical" evidence="6">
    <location>
        <begin position="412"/>
        <end position="433"/>
    </location>
</feature>
<feature type="transmembrane region" description="Helical" evidence="6">
    <location>
        <begin position="20"/>
        <end position="39"/>
    </location>
</feature>
<feature type="transmembrane region" description="Helical" evidence="6">
    <location>
        <begin position="470"/>
        <end position="488"/>
    </location>
</feature>
<comment type="caution">
    <text evidence="7">The sequence shown here is derived from an EMBL/GenBank/DDBJ whole genome shotgun (WGS) entry which is preliminary data.</text>
</comment>
<feature type="transmembrane region" description="Helical" evidence="6">
    <location>
        <begin position="86"/>
        <end position="111"/>
    </location>
</feature>
<comment type="subcellular location">
    <subcellularLocation>
        <location evidence="1">Cell membrane</location>
        <topology evidence="1">Multi-pass membrane protein</topology>
    </subcellularLocation>
</comment>
<evidence type="ECO:0000313" key="7">
    <source>
        <dbReference type="EMBL" id="MBA5637136.1"/>
    </source>
</evidence>
<keyword evidence="5 6" id="KW-0472">Membrane</keyword>
<keyword evidence="8" id="KW-1185">Reference proteome</keyword>
<feature type="transmembrane region" description="Helical" evidence="6">
    <location>
        <begin position="45"/>
        <end position="65"/>
    </location>
</feature>
<feature type="transmembrane region" description="Helical" evidence="6">
    <location>
        <begin position="445"/>
        <end position="464"/>
    </location>
</feature>
<organism evidence="7 8">
    <name type="scientific">Rugamonas brunnea</name>
    <dbReference type="NCBI Taxonomy" id="2758569"/>
    <lineage>
        <taxon>Bacteria</taxon>
        <taxon>Pseudomonadati</taxon>
        <taxon>Pseudomonadota</taxon>
        <taxon>Betaproteobacteria</taxon>
        <taxon>Burkholderiales</taxon>
        <taxon>Oxalobacteraceae</taxon>
        <taxon>Telluria group</taxon>
        <taxon>Rugamonas</taxon>
    </lineage>
</organism>
<proteinExistence type="predicted"/>
<dbReference type="RefSeq" id="WP_182161444.1">
    <property type="nucleotide sequence ID" value="NZ_JACEZT010000004.1"/>
</dbReference>
<protein>
    <recommendedName>
        <fullName evidence="9">Membrane protein involved in the export of O-antigen and teichoic acid</fullName>
    </recommendedName>
</protein>
<feature type="transmembrane region" description="Helical" evidence="6">
    <location>
        <begin position="354"/>
        <end position="377"/>
    </location>
</feature>
<evidence type="ECO:0000256" key="2">
    <source>
        <dbReference type="ARBA" id="ARBA00022475"/>
    </source>
</evidence>
<evidence type="ECO:0000256" key="1">
    <source>
        <dbReference type="ARBA" id="ARBA00004651"/>
    </source>
</evidence>
<dbReference type="GO" id="GO:0005886">
    <property type="term" value="C:plasma membrane"/>
    <property type="evidence" value="ECO:0007669"/>
    <property type="project" value="UniProtKB-SubCell"/>
</dbReference>
<sequence length="519" mass="56798">MDDNPYQAARVVRQAKWFAVARILSAAVALIFQFLLVRHLSVADYVSYTILTAANGILVLATQFGMDRTVYRFVPPLRERGQWRELLTFMLGLLVTRQAAILLLVALFGAFGALVLPAQIDAEVRRLPWHYLWYAVAVGCTDSLAIFCNSVGLQGRQALMLTAMTTGRMVLCVALLWWSGALTAVAVGTVLVATELALAAAMLALLLGEYRRRRQGATLAHGRPWAFGFTWRELLVDSLSTQLTYMLSLPFRGGVLKLIVGAIATPVVTASFGFFQTIADRAYQFMPIFMMKGMLEPALASDYALRRDIGRVQLTVSMLMRLNFVILAFALAVLLGCGEPLIDWVTNGRYGREGLVAGLLLVQLGAMTVGEALWVGLNPLGRIAHHNKIWVWAAAICYGAIGLAAAGRNTPALIVVSALPYVLVYGWLRWVSAEPMLEHDLGLRSFWRLALPMGAALLMARLVLAGGDGHVGVTLSLAAASVAFLAALRQARLFRRAELLEIEQISPRLARLFKYVAPV</sequence>